<organism evidence="1 2">
    <name type="scientific">Trichothecium roseum</name>
    <dbReference type="NCBI Taxonomy" id="47278"/>
    <lineage>
        <taxon>Eukaryota</taxon>
        <taxon>Fungi</taxon>
        <taxon>Dikarya</taxon>
        <taxon>Ascomycota</taxon>
        <taxon>Pezizomycotina</taxon>
        <taxon>Sordariomycetes</taxon>
        <taxon>Hypocreomycetidae</taxon>
        <taxon>Hypocreales</taxon>
        <taxon>Hypocreales incertae sedis</taxon>
        <taxon>Trichothecium</taxon>
    </lineage>
</organism>
<dbReference type="EMBL" id="CM047941">
    <property type="protein sequence ID" value="KAI9902515.1"/>
    <property type="molecule type" value="Genomic_DNA"/>
</dbReference>
<evidence type="ECO:0000313" key="2">
    <source>
        <dbReference type="Proteomes" id="UP001163324"/>
    </source>
</evidence>
<proteinExistence type="predicted"/>
<evidence type="ECO:0000313" key="1">
    <source>
        <dbReference type="EMBL" id="KAI9902515.1"/>
    </source>
</evidence>
<reference evidence="1" key="1">
    <citation type="submission" date="2022-10" db="EMBL/GenBank/DDBJ databases">
        <title>Complete Genome of Trichothecium roseum strain YXFP-22015, a Plant Pathogen Isolated from Citrus.</title>
        <authorList>
            <person name="Wang Y."/>
            <person name="Zhu L."/>
        </authorList>
    </citation>
    <scope>NUCLEOTIDE SEQUENCE</scope>
    <source>
        <strain evidence="1">YXFP-22015</strain>
    </source>
</reference>
<protein>
    <submittedName>
        <fullName evidence="1">Uncharacterized protein</fullName>
    </submittedName>
</protein>
<accession>A0ACC0V7Z0</accession>
<dbReference type="Proteomes" id="UP001163324">
    <property type="component" value="Chromosome 2"/>
</dbReference>
<gene>
    <name evidence="1" type="ORF">N3K66_001867</name>
</gene>
<comment type="caution">
    <text evidence="1">The sequence shown here is derived from an EMBL/GenBank/DDBJ whole genome shotgun (WGS) entry which is preliminary data.</text>
</comment>
<name>A0ACC0V7Z0_9HYPO</name>
<keyword evidence="2" id="KW-1185">Reference proteome</keyword>
<sequence length="223" mass="25323">MSFVQYIMDTLLEKTLKQCEKPPAPVHEPLSSSIFLLEDDEANYDGDYEDDGADDDGGDEDDQDDRVSVSSGEELIYDINMVPSNAFETRNPRIHGLRYRSRIRSRTNQIVMSRYKGPSRHRREDYIPFTSPTSSRPRYDLEVRRVWQSGDAPRPGLMRSVTTSLQPLIRNIRQGATRLITRRSTPEVIVAEASLTERSDNASLPRGSASEVTQTSKSNVKKQ</sequence>